<dbReference type="InterPro" id="IPR051198">
    <property type="entry name" value="BchE-like"/>
</dbReference>
<dbReference type="RefSeq" id="WP_065128750.1">
    <property type="nucleotide sequence ID" value="NZ_KQ758903.1"/>
</dbReference>
<dbReference type="Pfam" id="PF02310">
    <property type="entry name" value="B12-binding"/>
    <property type="match status" value="1"/>
</dbReference>
<dbReference type="PANTHER" id="PTHR43409:SF7">
    <property type="entry name" value="BLL1977 PROTEIN"/>
    <property type="match status" value="1"/>
</dbReference>
<dbReference type="GO" id="GO:0051536">
    <property type="term" value="F:iron-sulfur cluster binding"/>
    <property type="evidence" value="ECO:0007669"/>
    <property type="project" value="UniProtKB-KW"/>
</dbReference>
<dbReference type="EMBL" id="LFDV01000002">
    <property type="protein sequence ID" value="KTB48894.1"/>
    <property type="molecule type" value="Genomic_DNA"/>
</dbReference>
<dbReference type="OrthoDB" id="9801424at2"/>
<organism evidence="8 9">
    <name type="scientific">Dehalogenimonas alkenigignens</name>
    <dbReference type="NCBI Taxonomy" id="1217799"/>
    <lineage>
        <taxon>Bacteria</taxon>
        <taxon>Bacillati</taxon>
        <taxon>Chloroflexota</taxon>
        <taxon>Dehalococcoidia</taxon>
        <taxon>Dehalococcoidales</taxon>
        <taxon>Dehalococcoidaceae</taxon>
        <taxon>Dehalogenimonas</taxon>
    </lineage>
</organism>
<dbReference type="GO" id="GO:0003824">
    <property type="term" value="F:catalytic activity"/>
    <property type="evidence" value="ECO:0007669"/>
    <property type="project" value="InterPro"/>
</dbReference>
<keyword evidence="2" id="KW-0949">S-adenosyl-L-methionine</keyword>
<sequence>MRIALIIPSRAYHGTPGYADFPDELLSVAGVLEKSGHHITFADYNVNLSPDHDKVAAFNPGLAVFYAGTGPEIADAAARSQSLKKAIANVKIAWIGCHPTVFPSETLRVEYVDFIVIGSAEKPVNELASRIEQGKDFSAIRGLGFKDTSAAMAINPPDTKLDPEVLPDPAWHLADVRRYPDVNLNTARGGLYACTFFSDAAADTGKPVAPSRLARQMQDLARNHRVKSVYLSGMGFIGIPDNLRRFCQAMIGLGVKLPWRLPVSRELDDETTRLMARAGCASVLLDVGSGSSRLRDFIGKGDIGAVERTFHRLVRRRIIPTLYINYDYPGETEPDFQATLELIRRLDYPPCLLLKFIPYPGTDLYEYCRRESLIQIPDTLEGWADFTADCMRRSFSQVSRELLNTTLADYRKSYAARRVRFMLRHNPRYFVSVISRPREFYRRMKELVSYWLGIVSEKRKSG</sequence>
<name>A0A0W0GK26_9CHLR</name>
<dbReference type="InterPro" id="IPR006638">
    <property type="entry name" value="Elp3/MiaA/NifB-like_rSAM"/>
</dbReference>
<dbReference type="AlphaFoldDB" id="A0A0W0GK26"/>
<dbReference type="Gene3D" id="3.40.50.280">
    <property type="entry name" value="Cobalamin-binding domain"/>
    <property type="match status" value="1"/>
</dbReference>
<dbReference type="Gene3D" id="3.30.750.200">
    <property type="match status" value="1"/>
</dbReference>
<dbReference type="STRING" id="1217799.DEALK_17410"/>
<dbReference type="PROSITE" id="PS51918">
    <property type="entry name" value="RADICAL_SAM"/>
    <property type="match status" value="1"/>
</dbReference>
<keyword evidence="9" id="KW-1185">Reference proteome</keyword>
<comment type="cofactor">
    <cofactor evidence="1">
        <name>[4Fe-4S] cluster</name>
        <dbReference type="ChEBI" id="CHEBI:49883"/>
    </cofactor>
</comment>
<evidence type="ECO:0000259" key="7">
    <source>
        <dbReference type="PROSITE" id="PS51918"/>
    </source>
</evidence>
<dbReference type="InterPro" id="IPR006158">
    <property type="entry name" value="Cobalamin-bd"/>
</dbReference>
<dbReference type="InterPro" id="IPR007197">
    <property type="entry name" value="rSAM"/>
</dbReference>
<comment type="caution">
    <text evidence="8">The sequence shown here is derived from an EMBL/GenBank/DDBJ whole genome shotgun (WGS) entry which is preliminary data.</text>
</comment>
<feature type="domain" description="B12-binding" evidence="6">
    <location>
        <begin position="8"/>
        <end position="138"/>
    </location>
</feature>
<evidence type="ECO:0000256" key="4">
    <source>
        <dbReference type="ARBA" id="ARBA00023004"/>
    </source>
</evidence>
<dbReference type="SUPFAM" id="SSF102114">
    <property type="entry name" value="Radical SAM enzymes"/>
    <property type="match status" value="1"/>
</dbReference>
<evidence type="ECO:0000313" key="8">
    <source>
        <dbReference type="EMBL" id="KTB48894.1"/>
    </source>
</evidence>
<evidence type="ECO:0000259" key="6">
    <source>
        <dbReference type="PROSITE" id="PS51332"/>
    </source>
</evidence>
<keyword evidence="3" id="KW-0479">Metal-binding</keyword>
<dbReference type="PROSITE" id="PS51332">
    <property type="entry name" value="B12_BINDING"/>
    <property type="match status" value="1"/>
</dbReference>
<evidence type="ECO:0000256" key="2">
    <source>
        <dbReference type="ARBA" id="ARBA00022691"/>
    </source>
</evidence>
<dbReference type="PANTHER" id="PTHR43409">
    <property type="entry name" value="ANAEROBIC MAGNESIUM-PROTOPORPHYRIN IX MONOMETHYL ESTER CYCLASE-RELATED"/>
    <property type="match status" value="1"/>
</dbReference>
<accession>A0A0W0GK26</accession>
<reference evidence="8 9" key="1">
    <citation type="submission" date="2015-06" db="EMBL/GenBank/DDBJ databases">
        <title>Genome sequence of the organohalide-respiring Dehalogenimonas alkenigignens type strain (IP3-3T).</title>
        <authorList>
            <person name="Key T.A."/>
            <person name="Richmond D.P."/>
            <person name="Bowman K.S."/>
            <person name="Cho Y.-J."/>
            <person name="Chun J."/>
            <person name="da Costa M.S."/>
            <person name="Rainey F.A."/>
            <person name="Moe W.M."/>
        </authorList>
    </citation>
    <scope>NUCLEOTIDE SEQUENCE [LARGE SCALE GENOMIC DNA]</scope>
    <source>
        <strain evidence="8 9">IP3-3</strain>
    </source>
</reference>
<protein>
    <submittedName>
        <fullName evidence="8">Fe-S oxidoreductase</fullName>
    </submittedName>
</protein>
<keyword evidence="4" id="KW-0408">Iron</keyword>
<proteinExistence type="predicted"/>
<dbReference type="SMART" id="SM00729">
    <property type="entry name" value="Elp3"/>
    <property type="match status" value="1"/>
</dbReference>
<gene>
    <name evidence="8" type="ORF">DEALK_17410</name>
</gene>
<dbReference type="InterPro" id="IPR058240">
    <property type="entry name" value="rSAM_sf"/>
</dbReference>
<dbReference type="Proteomes" id="UP000053947">
    <property type="component" value="Unassembled WGS sequence"/>
</dbReference>
<dbReference type="GO" id="GO:0046872">
    <property type="term" value="F:metal ion binding"/>
    <property type="evidence" value="ECO:0007669"/>
    <property type="project" value="UniProtKB-KW"/>
</dbReference>
<evidence type="ECO:0000256" key="5">
    <source>
        <dbReference type="ARBA" id="ARBA00023014"/>
    </source>
</evidence>
<keyword evidence="5" id="KW-0411">Iron-sulfur</keyword>
<evidence type="ECO:0000256" key="3">
    <source>
        <dbReference type="ARBA" id="ARBA00022723"/>
    </source>
</evidence>
<evidence type="ECO:0000313" key="9">
    <source>
        <dbReference type="Proteomes" id="UP000053947"/>
    </source>
</evidence>
<evidence type="ECO:0000256" key="1">
    <source>
        <dbReference type="ARBA" id="ARBA00001966"/>
    </source>
</evidence>
<feature type="domain" description="Radical SAM core" evidence="7">
    <location>
        <begin position="176"/>
        <end position="393"/>
    </location>
</feature>
<dbReference type="GO" id="GO:0031419">
    <property type="term" value="F:cobalamin binding"/>
    <property type="evidence" value="ECO:0007669"/>
    <property type="project" value="InterPro"/>
</dbReference>